<gene>
    <name evidence="3" type="ORF">INT43_000434</name>
</gene>
<organism evidence="3 4">
    <name type="scientific">Mortierella isabellina</name>
    <name type="common">Filamentous fungus</name>
    <name type="synonym">Umbelopsis isabellina</name>
    <dbReference type="NCBI Taxonomy" id="91625"/>
    <lineage>
        <taxon>Eukaryota</taxon>
        <taxon>Fungi</taxon>
        <taxon>Fungi incertae sedis</taxon>
        <taxon>Mucoromycota</taxon>
        <taxon>Mucoromycotina</taxon>
        <taxon>Umbelopsidomycetes</taxon>
        <taxon>Umbelopsidales</taxon>
        <taxon>Umbelopsidaceae</taxon>
        <taxon>Umbelopsis</taxon>
    </lineage>
</organism>
<reference evidence="3" key="1">
    <citation type="submission" date="2020-12" db="EMBL/GenBank/DDBJ databases">
        <title>Metabolic potential, ecology and presence of endohyphal bacteria is reflected in genomic diversity of Mucoromycotina.</title>
        <authorList>
            <person name="Muszewska A."/>
            <person name="Okrasinska A."/>
            <person name="Steczkiewicz K."/>
            <person name="Drgas O."/>
            <person name="Orlowska M."/>
            <person name="Perlinska-Lenart U."/>
            <person name="Aleksandrzak-Piekarczyk T."/>
            <person name="Szatraj K."/>
            <person name="Zielenkiewicz U."/>
            <person name="Pilsyk S."/>
            <person name="Malc E."/>
            <person name="Mieczkowski P."/>
            <person name="Kruszewska J.S."/>
            <person name="Biernat P."/>
            <person name="Pawlowska J."/>
        </authorList>
    </citation>
    <scope>NUCLEOTIDE SEQUENCE</scope>
    <source>
        <strain evidence="3">WA0000067209</strain>
    </source>
</reference>
<evidence type="ECO:0000313" key="3">
    <source>
        <dbReference type="EMBL" id="KAG2184525.1"/>
    </source>
</evidence>
<sequence length="376" mass="41593">MFFAKLKISLDTDAAMLCTFDRCHVQPTTTGATIGLASLIAINYITLALVTYFHFSGISRQHLASNLSYTVGMGAIETQRQRQRHSLAEPINILTPNQPSSMRGLYPPSSAIGFDMPSPALISATMPQPKRKSEKSLTMYNTVHFLQHTPTTIYCICTLSGFQAWWVYFLFVAGFHIGGIAKAILFHQQHRGAVKETRTQRSLPGRSLAVPTTTVHPPTSELERPVPTWLGSENRLSHMWASNSTLATVNSSDQTMSTNHRTPSFTIQNAYQFPVVNNNDTVTRHSIYPATTTYPFRHNSASFGTTSDSSGAPSAVASRRNVDVAPLTLNESSKNIINQRASAPMNMRLDSDDDDDDEDDIEPLQAQRAERVSMRP</sequence>
<evidence type="ECO:0000313" key="4">
    <source>
        <dbReference type="Proteomes" id="UP000654370"/>
    </source>
</evidence>
<evidence type="ECO:0000256" key="2">
    <source>
        <dbReference type="SAM" id="Phobius"/>
    </source>
</evidence>
<keyword evidence="2" id="KW-0472">Membrane</keyword>
<comment type="caution">
    <text evidence="3">The sequence shown here is derived from an EMBL/GenBank/DDBJ whole genome shotgun (WGS) entry which is preliminary data.</text>
</comment>
<evidence type="ECO:0000256" key="1">
    <source>
        <dbReference type="SAM" id="MobiDB-lite"/>
    </source>
</evidence>
<protein>
    <submittedName>
        <fullName evidence="3">Uncharacterized protein</fullName>
    </submittedName>
</protein>
<feature type="transmembrane region" description="Helical" evidence="2">
    <location>
        <begin position="165"/>
        <end position="185"/>
    </location>
</feature>
<dbReference type="EMBL" id="JAEPQZ010000002">
    <property type="protein sequence ID" value="KAG2184525.1"/>
    <property type="molecule type" value="Genomic_DNA"/>
</dbReference>
<accession>A0A8H7Q2V7</accession>
<keyword evidence="2" id="KW-0812">Transmembrane</keyword>
<proteinExistence type="predicted"/>
<keyword evidence="4" id="KW-1185">Reference proteome</keyword>
<feature type="region of interest" description="Disordered" evidence="1">
    <location>
        <begin position="335"/>
        <end position="376"/>
    </location>
</feature>
<dbReference type="Proteomes" id="UP000654370">
    <property type="component" value="Unassembled WGS sequence"/>
</dbReference>
<dbReference type="AlphaFoldDB" id="A0A8H7Q2V7"/>
<keyword evidence="2" id="KW-1133">Transmembrane helix</keyword>
<dbReference type="OrthoDB" id="2344490at2759"/>
<name>A0A8H7Q2V7_MORIS</name>
<feature type="compositionally biased region" description="Acidic residues" evidence="1">
    <location>
        <begin position="351"/>
        <end position="362"/>
    </location>
</feature>
<feature type="region of interest" description="Disordered" evidence="1">
    <location>
        <begin position="196"/>
        <end position="226"/>
    </location>
</feature>